<dbReference type="AlphaFoldDB" id="A0A553QI94"/>
<organism evidence="2 3">
    <name type="scientific">Danionella cerebrum</name>
    <dbReference type="NCBI Taxonomy" id="2873325"/>
    <lineage>
        <taxon>Eukaryota</taxon>
        <taxon>Metazoa</taxon>
        <taxon>Chordata</taxon>
        <taxon>Craniata</taxon>
        <taxon>Vertebrata</taxon>
        <taxon>Euteleostomi</taxon>
        <taxon>Actinopterygii</taxon>
        <taxon>Neopterygii</taxon>
        <taxon>Teleostei</taxon>
        <taxon>Ostariophysi</taxon>
        <taxon>Cypriniformes</taxon>
        <taxon>Danionidae</taxon>
        <taxon>Danioninae</taxon>
        <taxon>Danionella</taxon>
    </lineage>
</organism>
<dbReference type="EMBL" id="SRMA01025949">
    <property type="protein sequence ID" value="TRY89644.1"/>
    <property type="molecule type" value="Genomic_DNA"/>
</dbReference>
<feature type="region of interest" description="Disordered" evidence="1">
    <location>
        <begin position="1"/>
        <end position="25"/>
    </location>
</feature>
<gene>
    <name evidence="2" type="ORF">DNTS_021526</name>
</gene>
<evidence type="ECO:0000313" key="3">
    <source>
        <dbReference type="Proteomes" id="UP000316079"/>
    </source>
</evidence>
<protein>
    <submittedName>
        <fullName evidence="2">Uncharacterized protein</fullName>
    </submittedName>
</protein>
<proteinExistence type="predicted"/>
<evidence type="ECO:0000256" key="1">
    <source>
        <dbReference type="SAM" id="MobiDB-lite"/>
    </source>
</evidence>
<keyword evidence="3" id="KW-1185">Reference proteome</keyword>
<accession>A0A553QI94</accession>
<dbReference type="OrthoDB" id="10039052at2759"/>
<comment type="caution">
    <text evidence="2">The sequence shown here is derived from an EMBL/GenBank/DDBJ whole genome shotgun (WGS) entry which is preliminary data.</text>
</comment>
<sequence>MEGQRENREREALKREGGGFGNEQSVYAVQRRSASDGIWQPCRAPRKDVLNQNLANIKPDGRGTAVVTERFSDQGCSNPCPRAQDPLERLQEARNNQSGGLGSNKRDRAINSASLWDYQPIVGAHLISAGSRLGVNGWSAPLWHVNPARSLENPPALETYFEGTCDQSKEHGL</sequence>
<feature type="compositionally biased region" description="Basic and acidic residues" evidence="1">
    <location>
        <begin position="1"/>
        <end position="17"/>
    </location>
</feature>
<evidence type="ECO:0000313" key="2">
    <source>
        <dbReference type="EMBL" id="TRY89644.1"/>
    </source>
</evidence>
<dbReference type="Proteomes" id="UP000316079">
    <property type="component" value="Unassembled WGS sequence"/>
</dbReference>
<name>A0A553QI94_9TELE</name>
<reference evidence="2 3" key="1">
    <citation type="journal article" date="2019" name="Sci. Data">
        <title>Hybrid genome assembly and annotation of Danionella translucida.</title>
        <authorList>
            <person name="Kadobianskyi M."/>
            <person name="Schulze L."/>
            <person name="Schuelke M."/>
            <person name="Judkewitz B."/>
        </authorList>
    </citation>
    <scope>NUCLEOTIDE SEQUENCE [LARGE SCALE GENOMIC DNA]</scope>
    <source>
        <strain evidence="2 3">Bolton</strain>
    </source>
</reference>